<evidence type="ECO:0000256" key="7">
    <source>
        <dbReference type="RuleBase" id="RU003836"/>
    </source>
</evidence>
<dbReference type="HAMAP" id="MF_00198">
    <property type="entry name" value="Spermidine_synth"/>
    <property type="match status" value="1"/>
</dbReference>
<dbReference type="InterPro" id="IPR030373">
    <property type="entry name" value="PABS_CS"/>
</dbReference>
<proteinExistence type="inferred from homology"/>
<evidence type="ECO:0000313" key="10">
    <source>
        <dbReference type="EMBL" id="MDF2095039.1"/>
    </source>
</evidence>
<comment type="similarity">
    <text evidence="1 5 7">Belongs to the spermidine/spermine synthase family.</text>
</comment>
<dbReference type="EC" id="2.5.1.16" evidence="5"/>
<dbReference type="PANTHER" id="PTHR11558:SF11">
    <property type="entry name" value="SPERMIDINE SYNTHASE"/>
    <property type="match status" value="1"/>
</dbReference>
<keyword evidence="2 5" id="KW-0808">Transferase</keyword>
<dbReference type="EMBL" id="JARHUD010000002">
    <property type="protein sequence ID" value="MDF2095039.1"/>
    <property type="molecule type" value="Genomic_DNA"/>
</dbReference>
<reference evidence="10 11" key="1">
    <citation type="submission" date="2023-03" db="EMBL/GenBank/DDBJ databases">
        <title>Fodinicurvata sp. CAU 1616 isolated from sea sendiment.</title>
        <authorList>
            <person name="Kim W."/>
        </authorList>
    </citation>
    <scope>NUCLEOTIDE SEQUENCE [LARGE SCALE GENOMIC DNA]</scope>
    <source>
        <strain evidence="10 11">CAU 1616</strain>
    </source>
</reference>
<dbReference type="Gene3D" id="3.40.50.150">
    <property type="entry name" value="Vaccinia Virus protein VP39"/>
    <property type="match status" value="1"/>
</dbReference>
<comment type="subunit">
    <text evidence="5">Homodimer or homotetramer.</text>
</comment>
<evidence type="ECO:0000259" key="9">
    <source>
        <dbReference type="PROSITE" id="PS51006"/>
    </source>
</evidence>
<dbReference type="NCBIfam" id="NF002010">
    <property type="entry name" value="PRK00811.1"/>
    <property type="match status" value="1"/>
</dbReference>
<dbReference type="GO" id="GO:0004766">
    <property type="term" value="F:spermidine synthase activity"/>
    <property type="evidence" value="ECO:0007669"/>
    <property type="project" value="UniProtKB-EC"/>
</dbReference>
<dbReference type="Proteomes" id="UP001215503">
    <property type="component" value="Unassembled WGS sequence"/>
</dbReference>
<comment type="pathway">
    <text evidence="5">Amine and polyamine biosynthesis; spermidine biosynthesis; spermidine from putrescine: step 1/1.</text>
</comment>
<evidence type="ECO:0000256" key="6">
    <source>
        <dbReference type="PROSITE-ProRule" id="PRU00354"/>
    </source>
</evidence>
<dbReference type="SUPFAM" id="SSF53335">
    <property type="entry name" value="S-adenosyl-L-methionine-dependent methyltransferases"/>
    <property type="match status" value="1"/>
</dbReference>
<feature type="domain" description="PABS" evidence="9">
    <location>
        <begin position="1"/>
        <end position="234"/>
    </location>
</feature>
<feature type="binding site" evidence="5">
    <location>
        <position position="30"/>
    </location>
    <ligand>
        <name>S-methyl-5'-thioadenosine</name>
        <dbReference type="ChEBI" id="CHEBI:17509"/>
    </ligand>
</feature>
<feature type="binding site" evidence="5">
    <location>
        <position position="85"/>
    </location>
    <ligand>
        <name>spermidine</name>
        <dbReference type="ChEBI" id="CHEBI:57834"/>
    </ligand>
</feature>
<dbReference type="NCBIfam" id="TIGR00417">
    <property type="entry name" value="speE"/>
    <property type="match status" value="1"/>
</dbReference>
<feature type="active site" description="Proton acceptor" evidence="5 6">
    <location>
        <position position="154"/>
    </location>
</feature>
<dbReference type="Gene3D" id="2.30.140.10">
    <property type="entry name" value="Spermidine synthase, tetramerisation domain"/>
    <property type="match status" value="1"/>
</dbReference>
<dbReference type="InterPro" id="IPR001045">
    <property type="entry name" value="Spermi_synthase"/>
</dbReference>
<feature type="binding site" evidence="5">
    <location>
        <begin position="154"/>
        <end position="157"/>
    </location>
    <ligand>
        <name>spermidine</name>
        <dbReference type="ChEBI" id="CHEBI:57834"/>
    </ligand>
</feature>
<name>A0ABT5YJG7_9PROT</name>
<organism evidence="10 11">
    <name type="scientific">Aquibaculum arenosum</name>
    <dbReference type="NCBI Taxonomy" id="3032591"/>
    <lineage>
        <taxon>Bacteria</taxon>
        <taxon>Pseudomonadati</taxon>
        <taxon>Pseudomonadota</taxon>
        <taxon>Alphaproteobacteria</taxon>
        <taxon>Rhodospirillales</taxon>
        <taxon>Rhodovibrionaceae</taxon>
        <taxon>Aquibaculum</taxon>
    </lineage>
</organism>
<evidence type="ECO:0000256" key="2">
    <source>
        <dbReference type="ARBA" id="ARBA00022679"/>
    </source>
</evidence>
<dbReference type="PROSITE" id="PS01330">
    <property type="entry name" value="PABS_1"/>
    <property type="match status" value="1"/>
</dbReference>
<evidence type="ECO:0000313" key="11">
    <source>
        <dbReference type="Proteomes" id="UP001215503"/>
    </source>
</evidence>
<dbReference type="RefSeq" id="WP_275820075.1">
    <property type="nucleotide sequence ID" value="NZ_JARHUD010000002.1"/>
</dbReference>
<dbReference type="CDD" id="cd02440">
    <property type="entry name" value="AdoMet_MTases"/>
    <property type="match status" value="1"/>
</dbReference>
<evidence type="ECO:0000256" key="3">
    <source>
        <dbReference type="ARBA" id="ARBA00023066"/>
    </source>
</evidence>
<evidence type="ECO:0000256" key="1">
    <source>
        <dbReference type="ARBA" id="ARBA00007867"/>
    </source>
</evidence>
<evidence type="ECO:0000256" key="8">
    <source>
        <dbReference type="RuleBase" id="RU003837"/>
    </source>
</evidence>
<dbReference type="InterPro" id="IPR035246">
    <property type="entry name" value="Spermidine_synt_N"/>
</dbReference>
<feature type="binding site" evidence="5">
    <location>
        <begin position="136"/>
        <end position="137"/>
    </location>
    <ligand>
        <name>S-methyl-5'-thioadenosine</name>
        <dbReference type="ChEBI" id="CHEBI:17509"/>
    </ligand>
</feature>
<feature type="binding site" evidence="5">
    <location>
        <position position="61"/>
    </location>
    <ligand>
        <name>spermidine</name>
        <dbReference type="ChEBI" id="CHEBI:57834"/>
    </ligand>
</feature>
<comment type="function">
    <text evidence="5">Catalyzes the irreversible transfer of a propylamine group from the amino donor S-adenosylmethioninamine (decarboxy-AdoMet) to putrescine (1,4-diaminobutane) to yield spermidine.</text>
</comment>
<dbReference type="Pfam" id="PF01564">
    <property type="entry name" value="Spermine_synth"/>
    <property type="match status" value="1"/>
</dbReference>
<dbReference type="InterPro" id="IPR029063">
    <property type="entry name" value="SAM-dependent_MTases_sf"/>
</dbReference>
<dbReference type="PANTHER" id="PTHR11558">
    <property type="entry name" value="SPERMIDINE/SPERMINE SYNTHASE"/>
    <property type="match status" value="1"/>
</dbReference>
<accession>A0ABT5YJG7</accession>
<dbReference type="InterPro" id="IPR037163">
    <property type="entry name" value="Spermidine_synt_N_sf"/>
</dbReference>
<dbReference type="PROSITE" id="PS51006">
    <property type="entry name" value="PABS_2"/>
    <property type="match status" value="1"/>
</dbReference>
<keyword evidence="3 5" id="KW-0745">Spermidine biosynthesis</keyword>
<keyword evidence="11" id="KW-1185">Reference proteome</keyword>
<feature type="binding site" evidence="5">
    <location>
        <position position="161"/>
    </location>
    <ligand>
        <name>S-methyl-5'-thioadenosine</name>
        <dbReference type="ChEBI" id="CHEBI:17509"/>
    </ligand>
</feature>
<evidence type="ECO:0000256" key="4">
    <source>
        <dbReference type="ARBA" id="ARBA00023115"/>
    </source>
</evidence>
<comment type="catalytic activity">
    <reaction evidence="5 8">
        <text>S-adenosyl 3-(methylsulfanyl)propylamine + putrescine = S-methyl-5'-thioadenosine + spermidine + H(+)</text>
        <dbReference type="Rhea" id="RHEA:12721"/>
        <dbReference type="ChEBI" id="CHEBI:15378"/>
        <dbReference type="ChEBI" id="CHEBI:17509"/>
        <dbReference type="ChEBI" id="CHEBI:57443"/>
        <dbReference type="ChEBI" id="CHEBI:57834"/>
        <dbReference type="ChEBI" id="CHEBI:326268"/>
        <dbReference type="EC" id="2.5.1.16"/>
    </reaction>
</comment>
<gene>
    <name evidence="5 10" type="primary">speE</name>
    <name evidence="10" type="ORF">P2G67_03515</name>
</gene>
<dbReference type="InterPro" id="IPR030374">
    <property type="entry name" value="PABS"/>
</dbReference>
<comment type="caution">
    <text evidence="10">The sequence shown here is derived from an EMBL/GenBank/DDBJ whole genome shotgun (WGS) entry which is preliminary data.</text>
</comment>
<sequence>MMQYLETLHGPYGQYFAVERELYRDKTEYQDLVIFENQTFGKVLALDGAVQTTTADNHAYHEMLLHPPLLAHGQAKRVLIIGGGDGGSLREAVKHPIERAVMVEIDPAVIELSQRYLPELSDGAFSNPKAEVVIADGCRYVAETEERFDVIVVDSTDPIGPGAVLFTSDFYRDCKRCLTPGGVLVTQHGVPRLQPDELTDGYRKLTALFADATFYLTVVPTYTGGAMTLGWASDEPALRRVPLETLEERFAPLDGKTRYYNPSVHQAAFALPPEVQRLLRRS</sequence>
<protein>
    <recommendedName>
        <fullName evidence="5">Polyamine aminopropyltransferase</fullName>
    </recommendedName>
    <alternativeName>
        <fullName evidence="5">Putrescine aminopropyltransferase</fullName>
        <shortName evidence="5">PAPT</shortName>
    </alternativeName>
    <alternativeName>
        <fullName evidence="5">Spermidine synthase</fullName>
        <shortName evidence="5">SPDS</shortName>
        <shortName evidence="5">SPDSY</shortName>
        <ecNumber evidence="5">2.5.1.16</ecNumber>
    </alternativeName>
</protein>
<dbReference type="Pfam" id="PF17284">
    <property type="entry name" value="Spermine_synt_N"/>
    <property type="match status" value="1"/>
</dbReference>
<keyword evidence="4 5" id="KW-0620">Polyamine biosynthesis</keyword>
<evidence type="ECO:0000256" key="5">
    <source>
        <dbReference type="HAMAP-Rule" id="MF_00198"/>
    </source>
</evidence>
<feature type="binding site" evidence="5">
    <location>
        <position position="104"/>
    </location>
    <ligand>
        <name>S-methyl-5'-thioadenosine</name>
        <dbReference type="ChEBI" id="CHEBI:17509"/>
    </ligand>
</feature>